<feature type="compositionally biased region" description="Polar residues" evidence="1">
    <location>
        <begin position="97"/>
        <end position="108"/>
    </location>
</feature>
<comment type="caution">
    <text evidence="2">The sequence shown here is derived from an EMBL/GenBank/DDBJ whole genome shotgun (WGS) entry which is preliminary data.</text>
</comment>
<keyword evidence="3" id="KW-1185">Reference proteome</keyword>
<name>A0A8H6JVE0_9PEZI</name>
<evidence type="ECO:0000313" key="2">
    <source>
        <dbReference type="EMBL" id="KAF6819428.1"/>
    </source>
</evidence>
<protein>
    <submittedName>
        <fullName evidence="2">Uncharacterized protein</fullName>
    </submittedName>
</protein>
<dbReference type="Proteomes" id="UP000639643">
    <property type="component" value="Unassembled WGS sequence"/>
</dbReference>
<dbReference type="EMBL" id="WIGM01000614">
    <property type="protein sequence ID" value="KAF6819428.1"/>
    <property type="molecule type" value="Genomic_DNA"/>
</dbReference>
<sequence length="161" mass="18093">MPVERRLLCALFLPAGQSGRDLGPLDDALLASLLDYVNRAPSLLLRTLLAGLIRPLRARTLVASNALRRRLDIMTLCALESPKHRPLRLSTPRKGSCYSSQPHAQLQLSPPHPTVVRPLSLEPHLRQGQDIEIHLRCRRTAGERRSVNLTRSTPRRAARER</sequence>
<dbReference type="AlphaFoldDB" id="A0A8H6JVE0"/>
<proteinExistence type="predicted"/>
<accession>A0A8H6JVE0</accession>
<feature type="region of interest" description="Disordered" evidence="1">
    <location>
        <begin position="87"/>
        <end position="112"/>
    </location>
</feature>
<evidence type="ECO:0000256" key="1">
    <source>
        <dbReference type="SAM" id="MobiDB-lite"/>
    </source>
</evidence>
<evidence type="ECO:0000313" key="3">
    <source>
        <dbReference type="Proteomes" id="UP000639643"/>
    </source>
</evidence>
<reference evidence="2" key="1">
    <citation type="journal article" date="2020" name="Phytopathology">
        <title>Genome Sequence Resources of Colletotrichum truncatum, C. plurivorum, C. musicola, and C. sojae: Four Species Pathogenic to Soybean (Glycine max).</title>
        <authorList>
            <person name="Rogerio F."/>
            <person name="Boufleur T.R."/>
            <person name="Ciampi-Guillardi M."/>
            <person name="Sukno S.A."/>
            <person name="Thon M.R."/>
            <person name="Massola Junior N.S."/>
            <person name="Baroncelli R."/>
        </authorList>
    </citation>
    <scope>NUCLEOTIDE SEQUENCE</scope>
    <source>
        <strain evidence="2">LFN0074</strain>
    </source>
</reference>
<gene>
    <name evidence="2" type="ORF">CMUS01_11723</name>
</gene>
<organism evidence="2 3">
    <name type="scientific">Colletotrichum musicola</name>
    <dbReference type="NCBI Taxonomy" id="2175873"/>
    <lineage>
        <taxon>Eukaryota</taxon>
        <taxon>Fungi</taxon>
        <taxon>Dikarya</taxon>
        <taxon>Ascomycota</taxon>
        <taxon>Pezizomycotina</taxon>
        <taxon>Sordariomycetes</taxon>
        <taxon>Hypocreomycetidae</taxon>
        <taxon>Glomerellales</taxon>
        <taxon>Glomerellaceae</taxon>
        <taxon>Colletotrichum</taxon>
        <taxon>Colletotrichum orchidearum species complex</taxon>
    </lineage>
</organism>